<comment type="caution">
    <text evidence="8">The sequence shown here is derived from an EMBL/GenBank/DDBJ whole genome shotgun (WGS) entry which is preliminary data.</text>
</comment>
<evidence type="ECO:0000313" key="8">
    <source>
        <dbReference type="EMBL" id="TDV23300.1"/>
    </source>
</evidence>
<keyword evidence="3" id="KW-0694">RNA-binding</keyword>
<dbReference type="Pfam" id="PF13184">
    <property type="entry name" value="KH_NusA_1st"/>
    <property type="match status" value="1"/>
</dbReference>
<dbReference type="GO" id="GO:0003723">
    <property type="term" value="F:RNA binding"/>
    <property type="evidence" value="ECO:0007669"/>
    <property type="project" value="UniProtKB-KW"/>
</dbReference>
<dbReference type="GO" id="GO:0006353">
    <property type="term" value="P:DNA-templated transcription termination"/>
    <property type="evidence" value="ECO:0007669"/>
    <property type="project" value="UniProtKB-KW"/>
</dbReference>
<dbReference type="Gene3D" id="3.30.300.20">
    <property type="match status" value="2"/>
</dbReference>
<accession>A0A4R7UDI5</accession>
<dbReference type="InterPro" id="IPR009019">
    <property type="entry name" value="KH_sf_prok-type"/>
</dbReference>
<feature type="domain" description="Transcription factor NusA first KH" evidence="6">
    <location>
        <begin position="242"/>
        <end position="314"/>
    </location>
</feature>
<dbReference type="RefSeq" id="WP_134111155.1">
    <property type="nucleotide sequence ID" value="NZ_SOCN01000003.1"/>
</dbReference>
<dbReference type="PANTHER" id="PTHR22648:SF0">
    <property type="entry name" value="TRANSCRIPTION TERMINATION_ANTITERMINATION PROTEIN NUSA"/>
    <property type="match status" value="1"/>
</dbReference>
<keyword evidence="9" id="KW-1185">Reference proteome</keyword>
<evidence type="ECO:0000256" key="1">
    <source>
        <dbReference type="ARBA" id="ARBA00022472"/>
    </source>
</evidence>
<dbReference type="GO" id="GO:0003700">
    <property type="term" value="F:DNA-binding transcription factor activity"/>
    <property type="evidence" value="ECO:0007669"/>
    <property type="project" value="InterPro"/>
</dbReference>
<reference evidence="8 9" key="1">
    <citation type="submission" date="2019-03" db="EMBL/GenBank/DDBJ databases">
        <title>Genomic Encyclopedia of Archaeal and Bacterial Type Strains, Phase II (KMG-II): from individual species to whole genera.</title>
        <authorList>
            <person name="Goeker M."/>
        </authorList>
    </citation>
    <scope>NUCLEOTIDE SEQUENCE [LARGE SCALE GENOMIC DNA]</scope>
    <source>
        <strain evidence="8 9">ATCC 35214</strain>
    </source>
</reference>
<dbReference type="Pfam" id="PF26594">
    <property type="entry name" value="KH_NusA_2nd"/>
    <property type="match status" value="1"/>
</dbReference>
<organism evidence="8 9">
    <name type="scientific">Mycoplasmopsis mustelae</name>
    <dbReference type="NCBI Taxonomy" id="171289"/>
    <lineage>
        <taxon>Bacteria</taxon>
        <taxon>Bacillati</taxon>
        <taxon>Mycoplasmatota</taxon>
        <taxon>Mycoplasmoidales</taxon>
        <taxon>Metamycoplasmataceae</taxon>
        <taxon>Mycoplasmopsis</taxon>
    </lineage>
</organism>
<evidence type="ECO:0000259" key="7">
    <source>
        <dbReference type="Pfam" id="PF26594"/>
    </source>
</evidence>
<dbReference type="SUPFAM" id="SSF54814">
    <property type="entry name" value="Prokaryotic type KH domain (KH-domain type II)"/>
    <property type="match status" value="2"/>
</dbReference>
<evidence type="ECO:0000313" key="9">
    <source>
        <dbReference type="Proteomes" id="UP000295757"/>
    </source>
</evidence>
<keyword evidence="2" id="KW-0963">Cytoplasm</keyword>
<dbReference type="InterPro" id="IPR036555">
    <property type="entry name" value="NusA_N_sf"/>
</dbReference>
<evidence type="ECO:0000256" key="2">
    <source>
        <dbReference type="ARBA" id="ARBA00022490"/>
    </source>
</evidence>
<dbReference type="GO" id="GO:0031564">
    <property type="term" value="P:transcription antitermination"/>
    <property type="evidence" value="ECO:0007669"/>
    <property type="project" value="InterPro"/>
</dbReference>
<dbReference type="Gene3D" id="3.30.1480.10">
    <property type="entry name" value="NusA, N-terminal domain"/>
    <property type="match status" value="1"/>
</dbReference>
<evidence type="ECO:0000256" key="5">
    <source>
        <dbReference type="ARBA" id="ARBA00023163"/>
    </source>
</evidence>
<feature type="domain" description="NusA-like second KH" evidence="7">
    <location>
        <begin position="319"/>
        <end position="382"/>
    </location>
</feature>
<dbReference type="InterPro" id="IPR015946">
    <property type="entry name" value="KH_dom-like_a/b"/>
</dbReference>
<keyword evidence="4" id="KW-0805">Transcription regulation</keyword>
<evidence type="ECO:0000259" key="6">
    <source>
        <dbReference type="Pfam" id="PF13184"/>
    </source>
</evidence>
<dbReference type="AlphaFoldDB" id="A0A4R7UDI5"/>
<dbReference type="CDD" id="cd22529">
    <property type="entry name" value="KH-II_NusA_rpt2"/>
    <property type="match status" value="1"/>
</dbReference>
<protein>
    <submittedName>
        <fullName evidence="8">N utilization substance protein A</fullName>
    </submittedName>
</protein>
<evidence type="ECO:0000256" key="4">
    <source>
        <dbReference type="ARBA" id="ARBA00023015"/>
    </source>
</evidence>
<dbReference type="OrthoDB" id="9807233at2"/>
<name>A0A4R7UDI5_9BACT</name>
<dbReference type="InterPro" id="IPR030842">
    <property type="entry name" value="TF_NusA_bacterial"/>
</dbReference>
<keyword evidence="1" id="KW-0806">Transcription termination</keyword>
<dbReference type="InterPro" id="IPR025249">
    <property type="entry name" value="TF_NusA_KH_1st"/>
</dbReference>
<dbReference type="EMBL" id="SOCN01000003">
    <property type="protein sequence ID" value="TDV23300.1"/>
    <property type="molecule type" value="Genomic_DNA"/>
</dbReference>
<proteinExistence type="predicted"/>
<dbReference type="GO" id="GO:0005829">
    <property type="term" value="C:cytosol"/>
    <property type="evidence" value="ECO:0007669"/>
    <property type="project" value="TreeGrafter"/>
</dbReference>
<dbReference type="PANTHER" id="PTHR22648">
    <property type="entry name" value="TRANSCRIPTION TERMINATION FACTOR NUSA"/>
    <property type="match status" value="1"/>
</dbReference>
<keyword evidence="5" id="KW-0804">Transcription</keyword>
<dbReference type="InterPro" id="IPR058582">
    <property type="entry name" value="KH_NusA_2nd"/>
</dbReference>
<sequence length="570" mass="65728">MGRKKTQTQSKQNISAENHSLYLITKGFAEKHRLDFDVILNIFETETAKTIQKYVNPESEIKFIADHENQVVYPVVLNGTVIDESSEIEFEDPEITGEPDLQKLIYVKIDEIKTKNPEIKVGDPIEIYFDFTWLTKRQKAAINNGFKTELKRIEKERIQEIFSNKIGTKFYAKVKHKLQRGNLSVEIFDNDIAYNAFLASDETNKSIELNQGQTIEVILKRINIESNINTLEVTMIDPLQVSDALKKQIVEIQSGDIQIIKIQRSPGIRSKVSVRPNPEKHFNFDIIGSIFGEGAKRLIAVSETLGEKIDIIRYSDKKNEYIKNALSPAKIIDVKIHKVTQKAYVIVQDEDLTNTIGKRGINIELASKLTSTRIEVITVEKALKLKIPFTQPLKKIANTKEKSFFNQTRNHHKKSKPNSYLKDLNISMDEFDKDVQEFISSINMNLDQNKKSLLNTKNKQTIKTAQQPSESVMDDLFENMEEKLYESEAHSDAYDFVDDINSSFDINFAAENEFDEFQEETENKDKKTHKKRNMIKEYKKIKDFKVDDDLASYGLDSDIDLSDLDDEWEN</sequence>
<gene>
    <name evidence="8" type="ORF">BCF59_0646</name>
</gene>
<dbReference type="Proteomes" id="UP000295757">
    <property type="component" value="Unassembled WGS sequence"/>
</dbReference>
<evidence type="ECO:0000256" key="3">
    <source>
        <dbReference type="ARBA" id="ARBA00022884"/>
    </source>
</evidence>